<name>A0A291GN18_9MICO</name>
<dbReference type="OrthoDB" id="9808049at2"/>
<evidence type="ECO:0000256" key="1">
    <source>
        <dbReference type="ARBA" id="ARBA00023002"/>
    </source>
</evidence>
<dbReference type="GO" id="GO:0004497">
    <property type="term" value="F:monooxygenase activity"/>
    <property type="evidence" value="ECO:0007669"/>
    <property type="project" value="TreeGrafter"/>
</dbReference>
<dbReference type="AlphaFoldDB" id="A0A291GN18"/>
<dbReference type="Pfam" id="PF13738">
    <property type="entry name" value="Pyr_redox_3"/>
    <property type="match status" value="1"/>
</dbReference>
<dbReference type="PRINTS" id="PR00368">
    <property type="entry name" value="FADPNR"/>
</dbReference>
<dbReference type="PANTHER" id="PTHR43539:SF78">
    <property type="entry name" value="FLAVIN-CONTAINING MONOOXYGENASE"/>
    <property type="match status" value="1"/>
</dbReference>
<dbReference type="Proteomes" id="UP000218165">
    <property type="component" value="Chromosome"/>
</dbReference>
<dbReference type="RefSeq" id="WP_096802553.1">
    <property type="nucleotide sequence ID" value="NZ_CP023563.1"/>
</dbReference>
<feature type="region of interest" description="Disordered" evidence="2">
    <location>
        <begin position="381"/>
        <end position="403"/>
    </location>
</feature>
<dbReference type="PANTHER" id="PTHR43539">
    <property type="entry name" value="FLAVIN-BINDING MONOOXYGENASE-LIKE PROTEIN (AFU_ORTHOLOGUE AFUA_4G09220)"/>
    <property type="match status" value="1"/>
</dbReference>
<protein>
    <submittedName>
        <fullName evidence="3">Pyridine nucleotide-disulfide oxidoreductase</fullName>
    </submittedName>
</protein>
<dbReference type="PRINTS" id="PR00411">
    <property type="entry name" value="PNDRDTASEI"/>
</dbReference>
<evidence type="ECO:0000256" key="2">
    <source>
        <dbReference type="SAM" id="MobiDB-lite"/>
    </source>
</evidence>
<dbReference type="KEGG" id="brz:CFK38_07715"/>
<gene>
    <name evidence="3" type="ORF">CFK38_07715</name>
</gene>
<keyword evidence="1" id="KW-0560">Oxidoreductase</keyword>
<evidence type="ECO:0000313" key="3">
    <source>
        <dbReference type="EMBL" id="ATG51426.1"/>
    </source>
</evidence>
<dbReference type="EMBL" id="CP023563">
    <property type="protein sequence ID" value="ATG51426.1"/>
    <property type="molecule type" value="Genomic_DNA"/>
</dbReference>
<dbReference type="SUPFAM" id="SSF51905">
    <property type="entry name" value="FAD/NAD(P)-binding domain"/>
    <property type="match status" value="2"/>
</dbReference>
<dbReference type="GO" id="GO:0005829">
    <property type="term" value="C:cytosol"/>
    <property type="evidence" value="ECO:0007669"/>
    <property type="project" value="TreeGrafter"/>
</dbReference>
<accession>A0A291GN18</accession>
<sequence length="403" mass="42693">MNTVRTARTVAPPTVTVLGSGPAGLSSAAQLQHRGARVTVLEKGGAVAQAWASRYRGLRFNTSRTTSALLGHPFPRSFGRFPTRDQYVRYLRDFCREQEIEVRTGCTATRIEPAEQGWVVATSAGPVRSEHVVVATGPFNAPAWPEWAVGSPFRGQLVHAAHYQDPAPFVGRRVLVVGAGSTGMEIAHEAAVAGAAEVTLSVRTPPTLLLREFRGMAGDLGAPLMLHLPAAIADAALRSLSAAMVGDLAPYGLPVPTEGAMTSLRRRGAGIAVVDPEVIEAIREERIRVRPAVVELGEHSARLGDGSDVQADAIVVATGYSSGLAPLIGHLGVLDVRGLPRDGRGHELLPGLRCLGYVARPGLTGYDSRLARRMARELCSPAGARPRGRRLEPSQGIPTVTIP</sequence>
<organism evidence="3 4">
    <name type="scientific">Brachybacterium vulturis</name>
    <dbReference type="NCBI Taxonomy" id="2017484"/>
    <lineage>
        <taxon>Bacteria</taxon>
        <taxon>Bacillati</taxon>
        <taxon>Actinomycetota</taxon>
        <taxon>Actinomycetes</taxon>
        <taxon>Micrococcales</taxon>
        <taxon>Dermabacteraceae</taxon>
        <taxon>Brachybacterium</taxon>
    </lineage>
</organism>
<dbReference type="InterPro" id="IPR050982">
    <property type="entry name" value="Auxin_biosynth/cation_transpt"/>
</dbReference>
<keyword evidence="4" id="KW-1185">Reference proteome</keyword>
<dbReference type="Gene3D" id="3.50.50.60">
    <property type="entry name" value="FAD/NAD(P)-binding domain"/>
    <property type="match status" value="1"/>
</dbReference>
<dbReference type="InterPro" id="IPR036188">
    <property type="entry name" value="FAD/NAD-bd_sf"/>
</dbReference>
<proteinExistence type="predicted"/>
<reference evidence="4" key="1">
    <citation type="submission" date="2017-09" db="EMBL/GenBank/DDBJ databases">
        <title>Brachybacterium sp. VM2412.</title>
        <authorList>
            <person name="Tak E.J."/>
            <person name="Bae J.-W."/>
        </authorList>
    </citation>
    <scope>NUCLEOTIDE SEQUENCE [LARGE SCALE GENOMIC DNA]</scope>
    <source>
        <strain evidence="4">VM2412</strain>
    </source>
</reference>
<evidence type="ECO:0000313" key="4">
    <source>
        <dbReference type="Proteomes" id="UP000218165"/>
    </source>
</evidence>
<dbReference type="GO" id="GO:0050660">
    <property type="term" value="F:flavin adenine dinucleotide binding"/>
    <property type="evidence" value="ECO:0007669"/>
    <property type="project" value="TreeGrafter"/>
</dbReference>